<evidence type="ECO:0000313" key="3">
    <source>
        <dbReference type="Proteomes" id="UP000325577"/>
    </source>
</evidence>
<dbReference type="AlphaFoldDB" id="A0A5J5B5R2"/>
<sequence length="199" mass="22340">MYWGGTSAISVCAKDWTLMGLPGTSISNSNSSIKQSTDSETAGLRRGEYAPDQPMALLDVYTIEREVGKLDGIKVGLVGDLANGRTVRSLAYLLSKYHDVKIYFVSPEVVKMKEKLRRESKSELLHKGCQESLNTSDFARSDGKVVGDKKPKLFEKNAPPVEVRNGHDMNFRGDVQRRLTRSTYINVNKKQLDRRINEE</sequence>
<dbReference type="Proteomes" id="UP000325577">
    <property type="component" value="Linkage Group LG16"/>
</dbReference>
<dbReference type="Gene3D" id="3.40.50.1370">
    <property type="entry name" value="Aspartate/ornithine carbamoyltransferase"/>
    <property type="match status" value="1"/>
</dbReference>
<dbReference type="SUPFAM" id="SSF53671">
    <property type="entry name" value="Aspartate/ornithine carbamoyltransferase"/>
    <property type="match status" value="1"/>
</dbReference>
<dbReference type="InterPro" id="IPR036901">
    <property type="entry name" value="Asp/Orn_carbamoylTrfase_sf"/>
</dbReference>
<evidence type="ECO:0000313" key="2">
    <source>
        <dbReference type="EMBL" id="KAA8537142.1"/>
    </source>
</evidence>
<keyword evidence="3" id="KW-1185">Reference proteome</keyword>
<gene>
    <name evidence="2" type="ORF">F0562_029632</name>
</gene>
<dbReference type="GO" id="GO:0006520">
    <property type="term" value="P:amino acid metabolic process"/>
    <property type="evidence" value="ECO:0007669"/>
    <property type="project" value="InterPro"/>
</dbReference>
<dbReference type="GO" id="GO:0016597">
    <property type="term" value="F:amino acid binding"/>
    <property type="evidence" value="ECO:0007669"/>
    <property type="project" value="InterPro"/>
</dbReference>
<name>A0A5J5B5R2_9ASTE</name>
<organism evidence="2 3">
    <name type="scientific">Nyssa sinensis</name>
    <dbReference type="NCBI Taxonomy" id="561372"/>
    <lineage>
        <taxon>Eukaryota</taxon>
        <taxon>Viridiplantae</taxon>
        <taxon>Streptophyta</taxon>
        <taxon>Embryophyta</taxon>
        <taxon>Tracheophyta</taxon>
        <taxon>Spermatophyta</taxon>
        <taxon>Magnoliopsida</taxon>
        <taxon>eudicotyledons</taxon>
        <taxon>Gunneridae</taxon>
        <taxon>Pentapetalae</taxon>
        <taxon>asterids</taxon>
        <taxon>Cornales</taxon>
        <taxon>Nyssaceae</taxon>
        <taxon>Nyssa</taxon>
    </lineage>
</organism>
<accession>A0A5J5B5R2</accession>
<dbReference type="EMBL" id="CM018039">
    <property type="protein sequence ID" value="KAA8537142.1"/>
    <property type="molecule type" value="Genomic_DNA"/>
</dbReference>
<dbReference type="OrthoDB" id="1924069at2759"/>
<protein>
    <submittedName>
        <fullName evidence="2">Uncharacterized protein</fullName>
    </submittedName>
</protein>
<proteinExistence type="predicted"/>
<keyword evidence="1" id="KW-0808">Transferase</keyword>
<evidence type="ECO:0000256" key="1">
    <source>
        <dbReference type="ARBA" id="ARBA00022679"/>
    </source>
</evidence>
<reference evidence="2 3" key="1">
    <citation type="submission" date="2019-09" db="EMBL/GenBank/DDBJ databases">
        <title>A chromosome-level genome assembly of the Chinese tupelo Nyssa sinensis.</title>
        <authorList>
            <person name="Yang X."/>
            <person name="Kang M."/>
            <person name="Yang Y."/>
            <person name="Xiong H."/>
            <person name="Wang M."/>
            <person name="Zhang Z."/>
            <person name="Wang Z."/>
            <person name="Wu H."/>
            <person name="Ma T."/>
            <person name="Liu J."/>
            <person name="Xi Z."/>
        </authorList>
    </citation>
    <scope>NUCLEOTIDE SEQUENCE [LARGE SCALE GENOMIC DNA]</scope>
    <source>
        <strain evidence="2">J267</strain>
        <tissue evidence="2">Leaf</tissue>
    </source>
</reference>
<dbReference type="GO" id="GO:0016743">
    <property type="term" value="F:carboxyl- or carbamoyltransferase activity"/>
    <property type="evidence" value="ECO:0007669"/>
    <property type="project" value="InterPro"/>
</dbReference>